<sequence>MYIALGDAVVDSKEMKDIIETNTDFKVVKDMSKGTKREDVLAFNLSVHVSILKEIIEEDYNLEEIEEDELFEEYLSLAEEMVIDIEEFIPEEAMLQSKAYKWDADDTIKLVVAVADEEFGELKLKDIMKRLLTQVE</sequence>
<comment type="caution">
    <text evidence="1">The sequence shown here is derived from an EMBL/GenBank/DDBJ whole genome shotgun (WGS) entry which is preliminary data.</text>
</comment>
<evidence type="ECO:0000313" key="1">
    <source>
        <dbReference type="EMBL" id="MPN29256.1"/>
    </source>
</evidence>
<name>A0A645GSR4_9ZZZZ</name>
<proteinExistence type="predicted"/>
<organism evidence="1">
    <name type="scientific">bioreactor metagenome</name>
    <dbReference type="NCBI Taxonomy" id="1076179"/>
    <lineage>
        <taxon>unclassified sequences</taxon>
        <taxon>metagenomes</taxon>
        <taxon>ecological metagenomes</taxon>
    </lineage>
</organism>
<accession>A0A645GSR4</accession>
<gene>
    <name evidence="1" type="ORF">SDC9_176707</name>
</gene>
<dbReference type="EMBL" id="VSSQ01079852">
    <property type="protein sequence ID" value="MPN29256.1"/>
    <property type="molecule type" value="Genomic_DNA"/>
</dbReference>
<protein>
    <submittedName>
        <fullName evidence="1">Uncharacterized protein</fullName>
    </submittedName>
</protein>
<dbReference type="AlphaFoldDB" id="A0A645GSR4"/>
<reference evidence="1" key="1">
    <citation type="submission" date="2019-08" db="EMBL/GenBank/DDBJ databases">
        <authorList>
            <person name="Kucharzyk K."/>
            <person name="Murdoch R.W."/>
            <person name="Higgins S."/>
            <person name="Loffler F."/>
        </authorList>
    </citation>
    <scope>NUCLEOTIDE SEQUENCE</scope>
</reference>